<dbReference type="HOGENOM" id="CLU_1094335_0_0_1"/>
<dbReference type="OrthoDB" id="5153231at2759"/>
<evidence type="ECO:0000313" key="1">
    <source>
        <dbReference type="EMBL" id="EKJ74404.1"/>
    </source>
</evidence>
<protein>
    <submittedName>
        <fullName evidence="1">Uncharacterized protein</fullName>
    </submittedName>
</protein>
<dbReference type="GeneID" id="20364029"/>
<sequence>MNEYHPTTMRFSFTSILQLFQTLTYKPIATFPEKVHTLMFYSRAGHKGTWLAFQKPTQLDVWLGREQVMTWTGEITISLPAPDSPFRADSMSTSAPLDGVETFRACRAWIPIWDQYRRHHLPIIGLLFTYTDGSQRCVGPVLAAPVNFHSDKIWLGNIKVPGREVSGPIHFKGIINRHVRAEKPTDDDDDYHYLELPLKWRLSWHFTRFWMAVEQYDSSEVHDEIGEALVLGKGSNTLSESEVKTFDVRVSTRC</sequence>
<organism evidence="1 2">
    <name type="scientific">Fusarium pseudograminearum (strain CS3096)</name>
    <name type="common">Wheat and barley crown-rot fungus</name>
    <dbReference type="NCBI Taxonomy" id="1028729"/>
    <lineage>
        <taxon>Eukaryota</taxon>
        <taxon>Fungi</taxon>
        <taxon>Dikarya</taxon>
        <taxon>Ascomycota</taxon>
        <taxon>Pezizomycotina</taxon>
        <taxon>Sordariomycetes</taxon>
        <taxon>Hypocreomycetidae</taxon>
        <taxon>Hypocreales</taxon>
        <taxon>Nectriaceae</taxon>
        <taxon>Fusarium</taxon>
    </lineage>
</organism>
<proteinExistence type="predicted"/>
<dbReference type="eggNOG" id="ENOG502RPPN">
    <property type="taxonomic scope" value="Eukaryota"/>
</dbReference>
<accession>K3VJ52</accession>
<dbReference type="AlphaFoldDB" id="K3VJ52"/>
<name>K3VJ52_FUSPC</name>
<comment type="caution">
    <text evidence="1">The sequence shown here is derived from an EMBL/GenBank/DDBJ whole genome shotgun (WGS) entry which is preliminary data.</text>
</comment>
<dbReference type="RefSeq" id="XP_009256804.1">
    <property type="nucleotide sequence ID" value="XM_009258529.1"/>
</dbReference>
<dbReference type="KEGG" id="fpu:FPSE_05411"/>
<reference evidence="1 2" key="1">
    <citation type="journal article" date="2012" name="PLoS Pathog.">
        <title>Comparative pathogenomics reveals horizontally acquired novel virulence genes in fungi infecting cereal hosts.</title>
        <authorList>
            <person name="Gardiner D.M."/>
            <person name="McDonald M.C."/>
            <person name="Covarelli L."/>
            <person name="Solomon P.S."/>
            <person name="Rusu A.G."/>
            <person name="Marshall M."/>
            <person name="Kazan K."/>
            <person name="Chakraborty S."/>
            <person name="McDonald B.A."/>
            <person name="Manners J.M."/>
        </authorList>
    </citation>
    <scope>NUCLEOTIDE SEQUENCE [LARGE SCALE GENOMIC DNA]</scope>
    <source>
        <strain evidence="1 2">CS3096</strain>
    </source>
</reference>
<dbReference type="Proteomes" id="UP000007978">
    <property type="component" value="Chromosome 1"/>
</dbReference>
<keyword evidence="2" id="KW-1185">Reference proteome</keyword>
<evidence type="ECO:0000313" key="2">
    <source>
        <dbReference type="Proteomes" id="UP000007978"/>
    </source>
</evidence>
<gene>
    <name evidence="1" type="ORF">FPSE_05411</name>
</gene>
<dbReference type="EMBL" id="AFNW01000110">
    <property type="protein sequence ID" value="EKJ74404.1"/>
    <property type="molecule type" value="Genomic_DNA"/>
</dbReference>